<dbReference type="Proteomes" id="UP001642260">
    <property type="component" value="Unassembled WGS sequence"/>
</dbReference>
<comment type="caution">
    <text evidence="3">The sequence shown here is derived from an EMBL/GenBank/DDBJ whole genome shotgun (WGS) entry which is preliminary data.</text>
</comment>
<proteinExistence type="predicted"/>
<gene>
    <name evidence="3" type="ORF">ERUC_LOCUS31323</name>
</gene>
<evidence type="ECO:0000313" key="4">
    <source>
        <dbReference type="Proteomes" id="UP001642260"/>
    </source>
</evidence>
<feature type="transmembrane region" description="Helical" evidence="2">
    <location>
        <begin position="59"/>
        <end position="77"/>
    </location>
</feature>
<name>A0ABC8L3H5_ERUVS</name>
<organism evidence="3 4">
    <name type="scientific">Eruca vesicaria subsp. sativa</name>
    <name type="common">Garden rocket</name>
    <name type="synonym">Eruca sativa</name>
    <dbReference type="NCBI Taxonomy" id="29727"/>
    <lineage>
        <taxon>Eukaryota</taxon>
        <taxon>Viridiplantae</taxon>
        <taxon>Streptophyta</taxon>
        <taxon>Embryophyta</taxon>
        <taxon>Tracheophyta</taxon>
        <taxon>Spermatophyta</taxon>
        <taxon>Magnoliopsida</taxon>
        <taxon>eudicotyledons</taxon>
        <taxon>Gunneridae</taxon>
        <taxon>Pentapetalae</taxon>
        <taxon>rosids</taxon>
        <taxon>malvids</taxon>
        <taxon>Brassicales</taxon>
        <taxon>Brassicaceae</taxon>
        <taxon>Brassiceae</taxon>
        <taxon>Eruca</taxon>
    </lineage>
</organism>
<sequence>MKFGKLIYQLKKYLYSFQNLHLASTLPEMECMKKIGFLILLSTVMRSYFLSPFTLVQDFYKLTGIILSFLIGLYSLLTWKRLFNMYMINEVATTFEAVTGSSRKKQKQRENPQQKIKMRDLDGKSSNTIQAMEKKDEHGDTLSGACGDNYASAF</sequence>
<keyword evidence="2" id="KW-0812">Transmembrane</keyword>
<keyword evidence="2" id="KW-0472">Membrane</keyword>
<evidence type="ECO:0000256" key="1">
    <source>
        <dbReference type="SAM" id="MobiDB-lite"/>
    </source>
</evidence>
<dbReference type="AlphaFoldDB" id="A0ABC8L3H5"/>
<dbReference type="EMBL" id="CAKOAT010424043">
    <property type="protein sequence ID" value="CAH8370481.1"/>
    <property type="molecule type" value="Genomic_DNA"/>
</dbReference>
<feature type="compositionally biased region" description="Basic and acidic residues" evidence="1">
    <location>
        <begin position="108"/>
        <end position="123"/>
    </location>
</feature>
<reference evidence="3 4" key="1">
    <citation type="submission" date="2022-03" db="EMBL/GenBank/DDBJ databases">
        <authorList>
            <person name="Macdonald S."/>
            <person name="Ahmed S."/>
            <person name="Newling K."/>
        </authorList>
    </citation>
    <scope>NUCLEOTIDE SEQUENCE [LARGE SCALE GENOMIC DNA]</scope>
</reference>
<evidence type="ECO:0000313" key="3">
    <source>
        <dbReference type="EMBL" id="CAH8370481.1"/>
    </source>
</evidence>
<keyword evidence="4" id="KW-1185">Reference proteome</keyword>
<accession>A0ABC8L3H5</accession>
<feature type="region of interest" description="Disordered" evidence="1">
    <location>
        <begin position="102"/>
        <end position="126"/>
    </location>
</feature>
<feature type="transmembrane region" description="Helical" evidence="2">
    <location>
        <begin position="35"/>
        <end position="53"/>
    </location>
</feature>
<protein>
    <submittedName>
        <fullName evidence="3">Uncharacterized protein</fullName>
    </submittedName>
</protein>
<keyword evidence="2" id="KW-1133">Transmembrane helix</keyword>
<evidence type="ECO:0000256" key="2">
    <source>
        <dbReference type="SAM" id="Phobius"/>
    </source>
</evidence>